<protein>
    <submittedName>
        <fullName evidence="2">Holin</fullName>
    </submittedName>
</protein>
<organism evidence="2">
    <name type="scientific">Siphoviridae sp. ctkL634</name>
    <dbReference type="NCBI Taxonomy" id="2826442"/>
    <lineage>
        <taxon>Viruses</taxon>
        <taxon>Duplodnaviria</taxon>
        <taxon>Heunggongvirae</taxon>
        <taxon>Uroviricota</taxon>
        <taxon>Caudoviricetes</taxon>
    </lineage>
</organism>
<keyword evidence="1" id="KW-0812">Transmembrane</keyword>
<keyword evidence="1" id="KW-0472">Membrane</keyword>
<feature type="transmembrane region" description="Helical" evidence="1">
    <location>
        <begin position="6"/>
        <end position="27"/>
    </location>
</feature>
<sequence length="110" mass="12705">MSTSTIMVIILAVLTALVAGTFLWIYIRDKTIDEIRVDVYHLFLIAEHAFKESGSGKQKMKYVVSQARRLLPSWLQYFITDDFLESVIEKWFQSVKDLLDDGKLNGSEEE</sequence>
<dbReference type="EMBL" id="BK014911">
    <property type="protein sequence ID" value="DAD82064.1"/>
    <property type="molecule type" value="Genomic_DNA"/>
</dbReference>
<evidence type="ECO:0000313" key="2">
    <source>
        <dbReference type="EMBL" id="DAD82064.1"/>
    </source>
</evidence>
<proteinExistence type="predicted"/>
<keyword evidence="1" id="KW-1133">Transmembrane helix</keyword>
<accession>A0A8S5MIP7</accession>
<evidence type="ECO:0000256" key="1">
    <source>
        <dbReference type="SAM" id="Phobius"/>
    </source>
</evidence>
<name>A0A8S5MIP7_9CAUD</name>
<reference evidence="2" key="1">
    <citation type="journal article" date="2021" name="Proc. Natl. Acad. Sci. U.S.A.">
        <title>A Catalog of Tens of Thousands of Viruses from Human Metagenomes Reveals Hidden Associations with Chronic Diseases.</title>
        <authorList>
            <person name="Tisza M.J."/>
            <person name="Buck C.B."/>
        </authorList>
    </citation>
    <scope>NUCLEOTIDE SEQUENCE</scope>
    <source>
        <strain evidence="2">CtkL634</strain>
    </source>
</reference>